<gene>
    <name evidence="2" type="ORF">POCTA_138.1.T0060190</name>
</gene>
<dbReference type="OrthoDB" id="303829at2759"/>
<name>A0A8S1S5S9_PAROT</name>
<dbReference type="EMBL" id="CAJJDP010000005">
    <property type="protein sequence ID" value="CAD8135045.1"/>
    <property type="molecule type" value="Genomic_DNA"/>
</dbReference>
<evidence type="ECO:0000256" key="1">
    <source>
        <dbReference type="SAM" id="MobiDB-lite"/>
    </source>
</evidence>
<feature type="compositionally biased region" description="Polar residues" evidence="1">
    <location>
        <begin position="80"/>
        <end position="90"/>
    </location>
</feature>
<sequence length="167" mass="19201">MGSYPSCFCCPQSYSNGQQDINDNETHVTFIKQPIFNQAVQINPDDDTSLLQIMATYEQLINRKSLSTSFHCSSNKRSRSISADNKQQMNKESIKNAKHSKKKKLMYCRSLSANQLINNGSKQQNTNYKPSSILKKRSYTQDSQLQKRFKNNKVSFLPFILQCNTKI</sequence>
<evidence type="ECO:0000313" key="3">
    <source>
        <dbReference type="Proteomes" id="UP000683925"/>
    </source>
</evidence>
<proteinExistence type="predicted"/>
<feature type="region of interest" description="Disordered" evidence="1">
    <location>
        <begin position="76"/>
        <end position="102"/>
    </location>
</feature>
<dbReference type="AlphaFoldDB" id="A0A8S1S5S9"/>
<organism evidence="2 3">
    <name type="scientific">Paramecium octaurelia</name>
    <dbReference type="NCBI Taxonomy" id="43137"/>
    <lineage>
        <taxon>Eukaryota</taxon>
        <taxon>Sar</taxon>
        <taxon>Alveolata</taxon>
        <taxon>Ciliophora</taxon>
        <taxon>Intramacronucleata</taxon>
        <taxon>Oligohymenophorea</taxon>
        <taxon>Peniculida</taxon>
        <taxon>Parameciidae</taxon>
        <taxon>Paramecium</taxon>
    </lineage>
</organism>
<reference evidence="2" key="1">
    <citation type="submission" date="2021-01" db="EMBL/GenBank/DDBJ databases">
        <authorList>
            <consortium name="Genoscope - CEA"/>
            <person name="William W."/>
        </authorList>
    </citation>
    <scope>NUCLEOTIDE SEQUENCE</scope>
</reference>
<dbReference type="Proteomes" id="UP000683925">
    <property type="component" value="Unassembled WGS sequence"/>
</dbReference>
<accession>A0A8S1S5S9</accession>
<comment type="caution">
    <text evidence="2">The sequence shown here is derived from an EMBL/GenBank/DDBJ whole genome shotgun (WGS) entry which is preliminary data.</text>
</comment>
<evidence type="ECO:0000313" key="2">
    <source>
        <dbReference type="EMBL" id="CAD8135045.1"/>
    </source>
</evidence>
<keyword evidence="3" id="KW-1185">Reference proteome</keyword>
<dbReference type="OMA" id="FILQCNT"/>
<protein>
    <submittedName>
        <fullName evidence="2">Uncharacterized protein</fullName>
    </submittedName>
</protein>